<keyword evidence="4 8" id="KW-0812">Transmembrane</keyword>
<keyword evidence="3 8" id="KW-1134">Transmembrane beta strand</keyword>
<feature type="chain" id="PRO_5006624878" evidence="10">
    <location>
        <begin position="21"/>
        <end position="1103"/>
    </location>
</feature>
<dbReference type="Pfam" id="PF07715">
    <property type="entry name" value="Plug"/>
    <property type="match status" value="1"/>
</dbReference>
<dbReference type="Pfam" id="PF13620">
    <property type="entry name" value="CarboxypepD_reg"/>
    <property type="match status" value="1"/>
</dbReference>
<dbReference type="Pfam" id="PF00593">
    <property type="entry name" value="TonB_dep_Rec_b-barrel"/>
    <property type="match status" value="1"/>
</dbReference>
<dbReference type="GO" id="GO:0009279">
    <property type="term" value="C:cell outer membrane"/>
    <property type="evidence" value="ECO:0007669"/>
    <property type="project" value="UniProtKB-SubCell"/>
</dbReference>
<dbReference type="GO" id="GO:0030246">
    <property type="term" value="F:carbohydrate binding"/>
    <property type="evidence" value="ECO:0007669"/>
    <property type="project" value="InterPro"/>
</dbReference>
<evidence type="ECO:0000259" key="12">
    <source>
        <dbReference type="Pfam" id="PF07715"/>
    </source>
</evidence>
<dbReference type="Gene3D" id="2.40.170.20">
    <property type="entry name" value="TonB-dependent receptor, beta-barrel domain"/>
    <property type="match status" value="1"/>
</dbReference>
<dbReference type="OrthoDB" id="9768177at2"/>
<dbReference type="InterPro" id="IPR000531">
    <property type="entry name" value="Beta-barrel_TonB"/>
</dbReference>
<dbReference type="NCBIfam" id="TIGR04057">
    <property type="entry name" value="SusC_RagA_signa"/>
    <property type="match status" value="1"/>
</dbReference>
<dbReference type="EMBL" id="FAOO01000022">
    <property type="protein sequence ID" value="CUU08480.1"/>
    <property type="molecule type" value="Genomic_DNA"/>
</dbReference>
<evidence type="ECO:0000256" key="3">
    <source>
        <dbReference type="ARBA" id="ARBA00022452"/>
    </source>
</evidence>
<evidence type="ECO:0000256" key="10">
    <source>
        <dbReference type="SAM" id="SignalP"/>
    </source>
</evidence>
<evidence type="ECO:0000256" key="5">
    <source>
        <dbReference type="ARBA" id="ARBA00023077"/>
    </source>
</evidence>
<dbReference type="NCBIfam" id="TIGR04056">
    <property type="entry name" value="OMP_RagA_SusC"/>
    <property type="match status" value="1"/>
</dbReference>
<evidence type="ECO:0000256" key="6">
    <source>
        <dbReference type="ARBA" id="ARBA00023136"/>
    </source>
</evidence>
<evidence type="ECO:0000259" key="11">
    <source>
        <dbReference type="Pfam" id="PF00593"/>
    </source>
</evidence>
<keyword evidence="2 8" id="KW-0813">Transport</keyword>
<evidence type="ECO:0000256" key="1">
    <source>
        <dbReference type="ARBA" id="ARBA00004571"/>
    </source>
</evidence>
<dbReference type="InterPro" id="IPR023997">
    <property type="entry name" value="TonB-dep_OMP_SusC/RagA_CS"/>
</dbReference>
<feature type="signal peptide" evidence="10">
    <location>
        <begin position="1"/>
        <end position="20"/>
    </location>
</feature>
<reference evidence="14" key="1">
    <citation type="submission" date="2015-11" db="EMBL/GenBank/DDBJ databases">
        <authorList>
            <person name="Varghese N."/>
        </authorList>
    </citation>
    <scope>NUCLEOTIDE SEQUENCE [LARGE SCALE GENOMIC DNA]</scope>
</reference>
<dbReference type="InterPro" id="IPR013784">
    <property type="entry name" value="Carb-bd-like_fold"/>
</dbReference>
<dbReference type="InterPro" id="IPR037066">
    <property type="entry name" value="Plug_dom_sf"/>
</dbReference>
<sequence length="1103" mass="122412">MKKLLIVLVLMFLMVATTFAQLGAIRGRITDAQTGEPLPGANIFLLNTVYGAASDVQGYYLIRNVVPGSYTLVAKYVGYQEFRQSVRVTPGDTVTVNIRLAPGLITVSPIVVTAIGTEEERAKLGTSVSSVTGEQILRSGYTNVISSIAVKAPGVFTIETVGDPGASTRIVLRGPRSLQTANQPLIVVDGVPIWNSTFGASVGNVSTISRNVDINPEDIESIEVMKGPAAAAIWGARAANGVIVIKTKSGTFSAQRKVRLSLKSRIHRSELLRPFPLQREFGQGIYGNFVFNYPLSWGDRIADRPGGPDSLERPDYPYSRILVKRSKDTYDHATELFRKPITQNYSIEISGGDEWGTFYLNAERLIEQGIILANSDFKRTSIRGNVSRRFAENITARINAAYVKTSTNRIQQGSNISGLLLGAYRTPPDFNNQPYLVNYKSPTGAITPNSHRSYRNAEGDPARGVGYNNPFFTIYKNNTLFFTDRVFGSAEISYDPFKWLNLTYRIGADYYTDRRNQLWPYQDASVPTGRVTRQVISQYQLNTDFMIRFKRQFGTILNSSLLLGFHLDHEQTDNTFVQGTRFILTDAPPYILNTLDYLPDEGRAIVRTGAFYGELGLDVFDQLYIRLSGRNESASTYGTEAGMTYFFPSGSVAWEFTKLPVFSRQPILSFGKVRAAVGLAGVRPPAYVTKTYYVNASFGNGWGPVTNAVYYGGGSVQSSQLGNPKLKPEMTQETEFGFDLKFFNDRLSLSYTSYFNKTWDAILNVAIPPSSGFSSRWANTAKIENKGTEIQVTAEWLRFAGLSWTTIVNWSRNKNTVVELAPGIESVGLAGFVDPSSRAVTGYQLGVIYGSRWERWEKDTTVTIGDKQYSFKKGDIRLDNNGFPVPSPTYGVLGDPNPDWRAGIINTLRYGRVTLNVVVDISKGGKIWNGTKGALYYFGTHGDQNWWTTLTPEQANTLKNYLGLTPNDMISRFPTRKTYVRNPDGSVSFRGYVADFGGGPVIVDEYYFWSGPGSGFTGPAEQFIEDGGYVKLREVSLTVNIPLRRFGLESIDLGLILRNFKIWTKYTGIDPETNLTGPTNGQGLDYFNNPPMKSVIFTISINY</sequence>
<dbReference type="InterPro" id="IPR039426">
    <property type="entry name" value="TonB-dep_rcpt-like"/>
</dbReference>
<dbReference type="InterPro" id="IPR036942">
    <property type="entry name" value="Beta-barrel_TonB_sf"/>
</dbReference>
<evidence type="ECO:0000256" key="2">
    <source>
        <dbReference type="ARBA" id="ARBA00022448"/>
    </source>
</evidence>
<name>A0A0S4NBN2_9BACT</name>
<feature type="domain" description="TonB-dependent receptor plug" evidence="12">
    <location>
        <begin position="123"/>
        <end position="242"/>
    </location>
</feature>
<comment type="similarity">
    <text evidence="8 9">Belongs to the TonB-dependent receptor family.</text>
</comment>
<comment type="subcellular location">
    <subcellularLocation>
        <location evidence="1 8">Cell outer membrane</location>
        <topology evidence="1 8">Multi-pass membrane protein</topology>
    </subcellularLocation>
</comment>
<evidence type="ECO:0000256" key="4">
    <source>
        <dbReference type="ARBA" id="ARBA00022692"/>
    </source>
</evidence>
<evidence type="ECO:0000256" key="7">
    <source>
        <dbReference type="ARBA" id="ARBA00023237"/>
    </source>
</evidence>
<keyword evidence="10" id="KW-0732">Signal</keyword>
<keyword evidence="7 8" id="KW-0998">Cell outer membrane</keyword>
<dbReference type="SUPFAM" id="SSF56935">
    <property type="entry name" value="Porins"/>
    <property type="match status" value="1"/>
</dbReference>
<dbReference type="InterPro" id="IPR023996">
    <property type="entry name" value="TonB-dep_OMP_SusC/RagA"/>
</dbReference>
<gene>
    <name evidence="13" type="ORF">JGI1_02092</name>
</gene>
<keyword evidence="6 8" id="KW-0472">Membrane</keyword>
<dbReference type="Gene3D" id="2.60.40.1120">
    <property type="entry name" value="Carboxypeptidase-like, regulatory domain"/>
    <property type="match status" value="1"/>
</dbReference>
<dbReference type="RefSeq" id="WP_140945804.1">
    <property type="nucleotide sequence ID" value="NZ_FAOO01000022.1"/>
</dbReference>
<evidence type="ECO:0000256" key="8">
    <source>
        <dbReference type="PROSITE-ProRule" id="PRU01360"/>
    </source>
</evidence>
<dbReference type="Gene3D" id="2.170.130.10">
    <property type="entry name" value="TonB-dependent receptor, plug domain"/>
    <property type="match status" value="1"/>
</dbReference>
<dbReference type="InterPro" id="IPR012910">
    <property type="entry name" value="Plug_dom"/>
</dbReference>
<dbReference type="AlphaFoldDB" id="A0A0S4NBN2"/>
<dbReference type="STRING" id="1643428.GCA_001442855_02049"/>
<accession>A0A0S4NBN2</accession>
<keyword evidence="5 9" id="KW-0798">TonB box</keyword>
<evidence type="ECO:0000313" key="14">
    <source>
        <dbReference type="Proteomes" id="UP000320623"/>
    </source>
</evidence>
<protein>
    <submittedName>
        <fullName evidence="13">TonB-linked outer membrane protein, SusC/RagA family</fullName>
    </submittedName>
</protein>
<dbReference type="PROSITE" id="PS52016">
    <property type="entry name" value="TONB_DEPENDENT_REC_3"/>
    <property type="match status" value="1"/>
</dbReference>
<dbReference type="SUPFAM" id="SSF49452">
    <property type="entry name" value="Starch-binding domain-like"/>
    <property type="match status" value="1"/>
</dbReference>
<feature type="domain" description="TonB-dependent receptor-like beta-barrel" evidence="11">
    <location>
        <begin position="438"/>
        <end position="893"/>
    </location>
</feature>
<keyword evidence="14" id="KW-1185">Reference proteome</keyword>
<organism evidence="13 14">
    <name type="scientific">Candidatus Thermokryptus mobilis</name>
    <dbReference type="NCBI Taxonomy" id="1643428"/>
    <lineage>
        <taxon>Bacteria</taxon>
        <taxon>Pseudomonadati</taxon>
        <taxon>Candidatus Kryptoniota</taxon>
        <taxon>Candidatus Thermokryptus</taxon>
    </lineage>
</organism>
<proteinExistence type="inferred from homology"/>
<dbReference type="Proteomes" id="UP000320623">
    <property type="component" value="Unassembled WGS sequence"/>
</dbReference>
<evidence type="ECO:0000256" key="9">
    <source>
        <dbReference type="RuleBase" id="RU003357"/>
    </source>
</evidence>
<evidence type="ECO:0000313" key="13">
    <source>
        <dbReference type="EMBL" id="CUU08480.1"/>
    </source>
</evidence>